<evidence type="ECO:0000313" key="1">
    <source>
        <dbReference type="EMBL" id="KAL2498569.1"/>
    </source>
</evidence>
<keyword evidence="2" id="KW-1185">Reference proteome</keyword>
<comment type="caution">
    <text evidence="1">The sequence shown here is derived from an EMBL/GenBank/DDBJ whole genome shotgun (WGS) entry which is preliminary data.</text>
</comment>
<dbReference type="AlphaFoldDB" id="A0ABD1SEF3"/>
<protein>
    <submittedName>
        <fullName evidence="1">Uncharacterized protein</fullName>
    </submittedName>
</protein>
<dbReference type="Proteomes" id="UP001604336">
    <property type="component" value="Unassembled WGS sequence"/>
</dbReference>
<sequence length="167" mass="18856">METHIEISYPDIETKEATHGEPVLDGKRNEIVTKTNEHLNVETEKITNEEPAIKTDGVADRMVTGAQQPAGETEQLLMEFAMGSQWPKVETQRVIERVVTTDVPAVFFTRKKRKDKEMVKSKELAGKRLRVPSGHLSSPLTATINRRNFIDGSKIDLFEKVDPVKET</sequence>
<organism evidence="1 2">
    <name type="scientific">Abeliophyllum distichum</name>
    <dbReference type="NCBI Taxonomy" id="126358"/>
    <lineage>
        <taxon>Eukaryota</taxon>
        <taxon>Viridiplantae</taxon>
        <taxon>Streptophyta</taxon>
        <taxon>Embryophyta</taxon>
        <taxon>Tracheophyta</taxon>
        <taxon>Spermatophyta</taxon>
        <taxon>Magnoliopsida</taxon>
        <taxon>eudicotyledons</taxon>
        <taxon>Gunneridae</taxon>
        <taxon>Pentapetalae</taxon>
        <taxon>asterids</taxon>
        <taxon>lamiids</taxon>
        <taxon>Lamiales</taxon>
        <taxon>Oleaceae</taxon>
        <taxon>Forsythieae</taxon>
        <taxon>Abeliophyllum</taxon>
    </lineage>
</organism>
<evidence type="ECO:0000313" key="2">
    <source>
        <dbReference type="Proteomes" id="UP001604336"/>
    </source>
</evidence>
<dbReference type="EMBL" id="JBFOLK010000007">
    <property type="protein sequence ID" value="KAL2498569.1"/>
    <property type="molecule type" value="Genomic_DNA"/>
</dbReference>
<gene>
    <name evidence="1" type="ORF">Adt_24119</name>
</gene>
<name>A0ABD1SEF3_9LAMI</name>
<proteinExistence type="predicted"/>
<reference evidence="2" key="1">
    <citation type="submission" date="2024-07" db="EMBL/GenBank/DDBJ databases">
        <title>Two chromosome-level genome assemblies of Korean endemic species Abeliophyllum distichum and Forsythia ovata (Oleaceae).</title>
        <authorList>
            <person name="Jang H."/>
        </authorList>
    </citation>
    <scope>NUCLEOTIDE SEQUENCE [LARGE SCALE GENOMIC DNA]</scope>
</reference>
<accession>A0ABD1SEF3</accession>